<feature type="domain" description="VOC" evidence="1">
    <location>
        <begin position="7"/>
        <end position="121"/>
    </location>
</feature>
<dbReference type="AlphaFoldDB" id="A0A2N6D1C5"/>
<dbReference type="EMBL" id="PKUN01000001">
    <property type="protein sequence ID" value="PLX63489.1"/>
    <property type="molecule type" value="Genomic_DNA"/>
</dbReference>
<dbReference type="PANTHER" id="PTHR36113">
    <property type="entry name" value="LYASE, PUTATIVE-RELATED-RELATED"/>
    <property type="match status" value="1"/>
</dbReference>
<dbReference type="InterPro" id="IPR029068">
    <property type="entry name" value="Glyas_Bleomycin-R_OHBP_Dase"/>
</dbReference>
<sequence>MNLITTGIDHLNLDVIDLEESCKFWNELLGFEVLEEIPEQNGKIIGVKSALLALYERPGMQKYEKGGFAHVSFNIQNFNDIEERCRELGIGIKYDGPIQWPQSRSIYIEDPNGYDIELSEVWGGNLV</sequence>
<organism evidence="2 3">
    <name type="scientific">Sedimenticola selenatireducens</name>
    <dbReference type="NCBI Taxonomy" id="191960"/>
    <lineage>
        <taxon>Bacteria</taxon>
        <taxon>Pseudomonadati</taxon>
        <taxon>Pseudomonadota</taxon>
        <taxon>Gammaproteobacteria</taxon>
        <taxon>Chromatiales</taxon>
        <taxon>Sedimenticolaceae</taxon>
        <taxon>Sedimenticola</taxon>
    </lineage>
</organism>
<dbReference type="CDD" id="cd06587">
    <property type="entry name" value="VOC"/>
    <property type="match status" value="1"/>
</dbReference>
<name>A0A2N6D1C5_9GAMM</name>
<dbReference type="RefSeq" id="WP_273437269.1">
    <property type="nucleotide sequence ID" value="NZ_CBDUFW010000037.1"/>
</dbReference>
<evidence type="ECO:0000259" key="1">
    <source>
        <dbReference type="PROSITE" id="PS51819"/>
    </source>
</evidence>
<dbReference type="Pfam" id="PF00903">
    <property type="entry name" value="Glyoxalase"/>
    <property type="match status" value="1"/>
</dbReference>
<protein>
    <submittedName>
        <fullName evidence="2">VOC family protein</fullName>
    </submittedName>
</protein>
<dbReference type="STRING" id="1111735.GCA_000428045_03294"/>
<evidence type="ECO:0000313" key="2">
    <source>
        <dbReference type="EMBL" id="PLX63489.1"/>
    </source>
</evidence>
<comment type="caution">
    <text evidence="2">The sequence shown here is derived from an EMBL/GenBank/DDBJ whole genome shotgun (WGS) entry which is preliminary data.</text>
</comment>
<dbReference type="InterPro" id="IPR004360">
    <property type="entry name" value="Glyas_Fos-R_dOase_dom"/>
</dbReference>
<dbReference type="InterPro" id="IPR051332">
    <property type="entry name" value="Fosfomycin_Res_Enzymes"/>
</dbReference>
<dbReference type="InterPro" id="IPR037523">
    <property type="entry name" value="VOC_core"/>
</dbReference>
<reference evidence="2 3" key="1">
    <citation type="submission" date="2017-11" db="EMBL/GenBank/DDBJ databases">
        <title>Genome-resolved metagenomics identifies genetic mobility, metabolic interactions, and unexpected diversity in perchlorate-reducing communities.</title>
        <authorList>
            <person name="Barnum T.P."/>
            <person name="Figueroa I.A."/>
            <person name="Carlstrom C.I."/>
            <person name="Lucas L.N."/>
            <person name="Engelbrektson A.L."/>
            <person name="Coates J.D."/>
        </authorList>
    </citation>
    <scope>NUCLEOTIDE SEQUENCE [LARGE SCALE GENOMIC DNA]</scope>
    <source>
        <strain evidence="2">BM301</strain>
    </source>
</reference>
<dbReference type="Proteomes" id="UP000235015">
    <property type="component" value="Unassembled WGS sequence"/>
</dbReference>
<evidence type="ECO:0000313" key="3">
    <source>
        <dbReference type="Proteomes" id="UP000235015"/>
    </source>
</evidence>
<dbReference type="SUPFAM" id="SSF54593">
    <property type="entry name" value="Glyoxalase/Bleomycin resistance protein/Dihydroxybiphenyl dioxygenase"/>
    <property type="match status" value="1"/>
</dbReference>
<dbReference type="PROSITE" id="PS51819">
    <property type="entry name" value="VOC"/>
    <property type="match status" value="1"/>
</dbReference>
<gene>
    <name evidence="2" type="ORF">C0630_00875</name>
</gene>
<dbReference type="Gene3D" id="3.10.180.10">
    <property type="entry name" value="2,3-Dihydroxybiphenyl 1,2-Dioxygenase, domain 1"/>
    <property type="match status" value="1"/>
</dbReference>
<dbReference type="PANTHER" id="PTHR36113:SF1">
    <property type="entry name" value="GLYOXALASE_BLEOMYCIN RESISTANCE PROTEIN_DIOXYGENASE"/>
    <property type="match status" value="1"/>
</dbReference>
<proteinExistence type="predicted"/>
<accession>A0A2N6D1C5</accession>